<comment type="similarity">
    <text evidence="1">Belongs to the 'phage' integrase family.</text>
</comment>
<evidence type="ECO:0000256" key="4">
    <source>
        <dbReference type="ARBA" id="ARBA00023172"/>
    </source>
</evidence>
<evidence type="ECO:0000259" key="5">
    <source>
        <dbReference type="Pfam" id="PF00589"/>
    </source>
</evidence>
<dbReference type="GO" id="GO:0015074">
    <property type="term" value="P:DNA integration"/>
    <property type="evidence" value="ECO:0007669"/>
    <property type="project" value="UniProtKB-KW"/>
</dbReference>
<protein>
    <submittedName>
        <fullName evidence="6">Tyrosine recombinase XerC</fullName>
    </submittedName>
</protein>
<dbReference type="CDD" id="cd01184">
    <property type="entry name" value="INT_C_like_1"/>
    <property type="match status" value="1"/>
</dbReference>
<evidence type="ECO:0000313" key="7">
    <source>
        <dbReference type="Proteomes" id="UP000835243"/>
    </source>
</evidence>
<dbReference type="Gene3D" id="1.10.443.10">
    <property type="entry name" value="Intergrase catalytic core"/>
    <property type="match status" value="1"/>
</dbReference>
<dbReference type="AlphaFoldDB" id="A0A8D6VLY5"/>
<keyword evidence="2" id="KW-0229">DNA integration</keyword>
<dbReference type="SUPFAM" id="SSF56349">
    <property type="entry name" value="DNA breaking-rejoining enzymes"/>
    <property type="match status" value="1"/>
</dbReference>
<sequence>MSSDELKAFTSGLTALQSGSVRDYKLRIGGIEIEANDEADHRRAMEMASLLARSNAAAVPSVPVAKSLSLTKAIADHIADLEREKLDGRTVDDSRHTLRLFAAIVGGDREVSAIDQDDIRAFLDGVRWWPSNASKREPYRGLPVREVIELAKANNEPPPKARTIQKHAQRLSVLFNALLRSKYVALNPIAGVRGIPQPDDEDGGRPFSPGELAIIFEATRFTSWAKKYPHRWFGVMLGLYSGARVNEIAQLQIADVEQQKGVWGFSVRRRAELRKKAKNKASLRFVPIARPVLDAGLLNYIDDAKKAGHTRLFPNLPNSTGLGFGRQLSRQFSTYIKAECGILDQGIGFHAFRHTIASELERNGASPHEIAAITGHKVKGDVAVLSDFYILKTLDDRVATLGKFRPLLELPKYTPGQFRRALRDAPIELAPMRQRADKVTSP</sequence>
<dbReference type="PANTHER" id="PTHR30349:SF64">
    <property type="entry name" value="PROPHAGE INTEGRASE INTD-RELATED"/>
    <property type="match status" value="1"/>
</dbReference>
<dbReference type="GO" id="GO:0003677">
    <property type="term" value="F:DNA binding"/>
    <property type="evidence" value="ECO:0007669"/>
    <property type="project" value="UniProtKB-KW"/>
</dbReference>
<dbReference type="InterPro" id="IPR011010">
    <property type="entry name" value="DNA_brk_join_enz"/>
</dbReference>
<evidence type="ECO:0000256" key="1">
    <source>
        <dbReference type="ARBA" id="ARBA00008857"/>
    </source>
</evidence>
<evidence type="ECO:0000256" key="2">
    <source>
        <dbReference type="ARBA" id="ARBA00022908"/>
    </source>
</evidence>
<dbReference type="PANTHER" id="PTHR30349">
    <property type="entry name" value="PHAGE INTEGRASE-RELATED"/>
    <property type="match status" value="1"/>
</dbReference>
<accession>A0A8D6VLY5</accession>
<reference evidence="6 7" key="1">
    <citation type="submission" date="2021-02" db="EMBL/GenBank/DDBJ databases">
        <authorList>
            <person name="Pothier F. J."/>
        </authorList>
    </citation>
    <scope>NUCLEOTIDE SEQUENCE</scope>
    <source>
        <strain evidence="6 7">CFBP 1159</strain>
    </source>
</reference>
<dbReference type="Pfam" id="PF00589">
    <property type="entry name" value="Phage_integrase"/>
    <property type="match status" value="1"/>
</dbReference>
<name>A0A8D6VLY5_9XANT</name>
<dbReference type="EMBL" id="HG992341">
    <property type="protein sequence ID" value="CAE6818588.1"/>
    <property type="molecule type" value="Genomic_DNA"/>
</dbReference>
<gene>
    <name evidence="6" type="primary">xerC_6</name>
    <name evidence="6" type="ORF">CFBP1159_33020</name>
</gene>
<proteinExistence type="inferred from homology"/>
<dbReference type="InterPro" id="IPR002104">
    <property type="entry name" value="Integrase_catalytic"/>
</dbReference>
<dbReference type="EMBL" id="HG992341">
    <property type="protein sequence ID" value="CAE6818608.1"/>
    <property type="molecule type" value="Genomic_DNA"/>
</dbReference>
<dbReference type="Gene3D" id="1.10.150.130">
    <property type="match status" value="1"/>
</dbReference>
<dbReference type="Proteomes" id="UP000835243">
    <property type="component" value="Chromosome"/>
</dbReference>
<dbReference type="InterPro" id="IPR010998">
    <property type="entry name" value="Integrase_recombinase_N"/>
</dbReference>
<dbReference type="InterPro" id="IPR050090">
    <property type="entry name" value="Tyrosine_recombinase_XerCD"/>
</dbReference>
<keyword evidence="4" id="KW-0233">DNA recombination</keyword>
<dbReference type="GO" id="GO:0006310">
    <property type="term" value="P:DNA recombination"/>
    <property type="evidence" value="ECO:0007669"/>
    <property type="project" value="UniProtKB-KW"/>
</dbReference>
<organism evidence="6">
    <name type="scientific">Xanthomonas arboricola pv. corylina</name>
    <dbReference type="NCBI Taxonomy" id="487821"/>
    <lineage>
        <taxon>Bacteria</taxon>
        <taxon>Pseudomonadati</taxon>
        <taxon>Pseudomonadota</taxon>
        <taxon>Gammaproteobacteria</taxon>
        <taxon>Lysobacterales</taxon>
        <taxon>Lysobacteraceae</taxon>
        <taxon>Xanthomonas</taxon>
    </lineage>
</organism>
<dbReference type="RefSeq" id="WP_258072422.1">
    <property type="nucleotide sequence ID" value="NZ_CP166095.2"/>
</dbReference>
<keyword evidence="3" id="KW-0238">DNA-binding</keyword>
<evidence type="ECO:0000256" key="3">
    <source>
        <dbReference type="ARBA" id="ARBA00023125"/>
    </source>
</evidence>
<feature type="domain" description="Tyr recombinase" evidence="5">
    <location>
        <begin position="229"/>
        <end position="377"/>
    </location>
</feature>
<evidence type="ECO:0000313" key="6">
    <source>
        <dbReference type="EMBL" id="CAE6818588.1"/>
    </source>
</evidence>
<dbReference type="InterPro" id="IPR013762">
    <property type="entry name" value="Integrase-like_cat_sf"/>
</dbReference>